<dbReference type="Proteomes" id="UP000308197">
    <property type="component" value="Unassembled WGS sequence"/>
</dbReference>
<keyword evidence="3" id="KW-1185">Reference proteome</keyword>
<organism evidence="2 3">
    <name type="scientific">Polyporus arcularius HHB13444</name>
    <dbReference type="NCBI Taxonomy" id="1314778"/>
    <lineage>
        <taxon>Eukaryota</taxon>
        <taxon>Fungi</taxon>
        <taxon>Dikarya</taxon>
        <taxon>Basidiomycota</taxon>
        <taxon>Agaricomycotina</taxon>
        <taxon>Agaricomycetes</taxon>
        <taxon>Polyporales</taxon>
        <taxon>Polyporaceae</taxon>
        <taxon>Polyporus</taxon>
    </lineage>
</organism>
<dbReference type="AlphaFoldDB" id="A0A5C3NQA0"/>
<protein>
    <submittedName>
        <fullName evidence="2">Uncharacterized protein</fullName>
    </submittedName>
</protein>
<evidence type="ECO:0000256" key="1">
    <source>
        <dbReference type="SAM" id="MobiDB-lite"/>
    </source>
</evidence>
<dbReference type="EMBL" id="ML211999">
    <property type="protein sequence ID" value="TFK79554.1"/>
    <property type="molecule type" value="Genomic_DNA"/>
</dbReference>
<feature type="compositionally biased region" description="Polar residues" evidence="1">
    <location>
        <begin position="195"/>
        <end position="206"/>
    </location>
</feature>
<evidence type="ECO:0000313" key="3">
    <source>
        <dbReference type="Proteomes" id="UP000308197"/>
    </source>
</evidence>
<name>A0A5C3NQA0_9APHY</name>
<gene>
    <name evidence="2" type="ORF">K466DRAFT_12305</name>
</gene>
<evidence type="ECO:0000313" key="2">
    <source>
        <dbReference type="EMBL" id="TFK79554.1"/>
    </source>
</evidence>
<dbReference type="InParanoid" id="A0A5C3NQA0"/>
<feature type="region of interest" description="Disordered" evidence="1">
    <location>
        <begin position="146"/>
        <end position="283"/>
    </location>
</feature>
<sequence>MYTDSRIPRIYSVAVGLLLRPALMCVRSLHSMPSHTIVHTCRKTLHRGRTASHIRLASTRYRDYVHAAHRPPRTILPRLLLVRPPATRSSHPHIIHSTYIPPAAINHSPLTAAFSTLSAPPWDLVLLSASAHALALVLYLRLQSARPTPRKRTPARTYQPRACPRAQVHRTPESALNPTRRITILRPLTSPGPGRTSTARLSTAQESRADDELDGEDSCQRLPRRRDKTRRDKTGRAEEEGRRASQSWREVRESSHVGQQKLERRTSGAPAPVGSMAATRHAASAVARLPSRNWHLQATHRLARS</sequence>
<accession>A0A5C3NQA0</accession>
<proteinExistence type="predicted"/>
<reference evidence="2 3" key="1">
    <citation type="journal article" date="2019" name="Nat. Ecol. Evol.">
        <title>Megaphylogeny resolves global patterns of mushroom evolution.</title>
        <authorList>
            <person name="Varga T."/>
            <person name="Krizsan K."/>
            <person name="Foldi C."/>
            <person name="Dima B."/>
            <person name="Sanchez-Garcia M."/>
            <person name="Sanchez-Ramirez S."/>
            <person name="Szollosi G.J."/>
            <person name="Szarkandi J.G."/>
            <person name="Papp V."/>
            <person name="Albert L."/>
            <person name="Andreopoulos W."/>
            <person name="Angelini C."/>
            <person name="Antonin V."/>
            <person name="Barry K.W."/>
            <person name="Bougher N.L."/>
            <person name="Buchanan P."/>
            <person name="Buyck B."/>
            <person name="Bense V."/>
            <person name="Catcheside P."/>
            <person name="Chovatia M."/>
            <person name="Cooper J."/>
            <person name="Damon W."/>
            <person name="Desjardin D."/>
            <person name="Finy P."/>
            <person name="Geml J."/>
            <person name="Haridas S."/>
            <person name="Hughes K."/>
            <person name="Justo A."/>
            <person name="Karasinski D."/>
            <person name="Kautmanova I."/>
            <person name="Kiss B."/>
            <person name="Kocsube S."/>
            <person name="Kotiranta H."/>
            <person name="LaButti K.M."/>
            <person name="Lechner B.E."/>
            <person name="Liimatainen K."/>
            <person name="Lipzen A."/>
            <person name="Lukacs Z."/>
            <person name="Mihaltcheva S."/>
            <person name="Morgado L.N."/>
            <person name="Niskanen T."/>
            <person name="Noordeloos M.E."/>
            <person name="Ohm R.A."/>
            <person name="Ortiz-Santana B."/>
            <person name="Ovrebo C."/>
            <person name="Racz N."/>
            <person name="Riley R."/>
            <person name="Savchenko A."/>
            <person name="Shiryaev A."/>
            <person name="Soop K."/>
            <person name="Spirin V."/>
            <person name="Szebenyi C."/>
            <person name="Tomsovsky M."/>
            <person name="Tulloss R.E."/>
            <person name="Uehling J."/>
            <person name="Grigoriev I.V."/>
            <person name="Vagvolgyi C."/>
            <person name="Papp T."/>
            <person name="Martin F.M."/>
            <person name="Miettinen O."/>
            <person name="Hibbett D.S."/>
            <person name="Nagy L.G."/>
        </authorList>
    </citation>
    <scope>NUCLEOTIDE SEQUENCE [LARGE SCALE GENOMIC DNA]</scope>
    <source>
        <strain evidence="2 3">HHB13444</strain>
    </source>
</reference>
<feature type="compositionally biased region" description="Basic and acidic residues" evidence="1">
    <location>
        <begin position="229"/>
        <end position="266"/>
    </location>
</feature>